<dbReference type="Gene3D" id="1.10.155.10">
    <property type="entry name" value="Chemotaxis receptor methyltransferase CheR, N-terminal domain"/>
    <property type="match status" value="1"/>
</dbReference>
<feature type="binding site" evidence="6">
    <location>
        <position position="134"/>
    </location>
    <ligand>
        <name>S-adenosyl-L-methionine</name>
        <dbReference type="ChEBI" id="CHEBI:59789"/>
    </ligand>
</feature>
<dbReference type="InterPro" id="IPR022642">
    <property type="entry name" value="CheR_C"/>
</dbReference>
<dbReference type="PROSITE" id="PS50123">
    <property type="entry name" value="CHER"/>
    <property type="match status" value="1"/>
</dbReference>
<reference evidence="8 9" key="1">
    <citation type="submission" date="2018-12" db="EMBL/GenBank/DDBJ databases">
        <title>Complete genome of Litorilituus sediminis.</title>
        <authorList>
            <person name="Liu A."/>
            <person name="Rong J."/>
        </authorList>
    </citation>
    <scope>NUCLEOTIDE SEQUENCE [LARGE SCALE GENOMIC DNA]</scope>
    <source>
        <strain evidence="8 9">JCM 17549</strain>
    </source>
</reference>
<evidence type="ECO:0000256" key="1">
    <source>
        <dbReference type="ARBA" id="ARBA00001541"/>
    </source>
</evidence>
<comment type="catalytic activity">
    <reaction evidence="1 5">
        <text>L-glutamyl-[protein] + S-adenosyl-L-methionine = [protein]-L-glutamate 5-O-methyl ester + S-adenosyl-L-homocysteine</text>
        <dbReference type="Rhea" id="RHEA:24452"/>
        <dbReference type="Rhea" id="RHEA-COMP:10208"/>
        <dbReference type="Rhea" id="RHEA-COMP:10311"/>
        <dbReference type="ChEBI" id="CHEBI:29973"/>
        <dbReference type="ChEBI" id="CHEBI:57856"/>
        <dbReference type="ChEBI" id="CHEBI:59789"/>
        <dbReference type="ChEBI" id="CHEBI:82795"/>
        <dbReference type="EC" id="2.1.1.80"/>
    </reaction>
</comment>
<evidence type="ECO:0000256" key="5">
    <source>
        <dbReference type="PIRNR" id="PIRNR000410"/>
    </source>
</evidence>
<name>A0A4P6P995_9GAMM</name>
<dbReference type="InterPro" id="IPR000780">
    <property type="entry name" value="CheR_MeTrfase"/>
</dbReference>
<dbReference type="GO" id="GO:0008983">
    <property type="term" value="F:protein-glutamate O-methyltransferase activity"/>
    <property type="evidence" value="ECO:0007669"/>
    <property type="project" value="UniProtKB-EC"/>
</dbReference>
<dbReference type="PANTHER" id="PTHR24422:SF26">
    <property type="entry name" value="CHEMOTAXIS PROTEIN METHYLTRANSFERASE"/>
    <property type="match status" value="1"/>
</dbReference>
<evidence type="ECO:0000256" key="3">
    <source>
        <dbReference type="ARBA" id="ARBA00022679"/>
    </source>
</evidence>
<dbReference type="SUPFAM" id="SSF47757">
    <property type="entry name" value="Chemotaxis receptor methyltransferase CheR, N-terminal domain"/>
    <property type="match status" value="1"/>
</dbReference>
<evidence type="ECO:0000259" key="7">
    <source>
        <dbReference type="PROSITE" id="PS50123"/>
    </source>
</evidence>
<feature type="domain" description="CheR-type methyltransferase" evidence="7">
    <location>
        <begin position="1"/>
        <end position="265"/>
    </location>
</feature>
<evidence type="ECO:0000256" key="4">
    <source>
        <dbReference type="ARBA" id="ARBA00022691"/>
    </source>
</evidence>
<accession>A0A4P6P995</accession>
<dbReference type="Gene3D" id="3.40.50.150">
    <property type="entry name" value="Vaccinia Virus protein VP39"/>
    <property type="match status" value="1"/>
</dbReference>
<dbReference type="Proteomes" id="UP000290244">
    <property type="component" value="Chromosome"/>
</dbReference>
<protein>
    <recommendedName>
        <fullName evidence="5">Chemotaxis protein methyltransferase</fullName>
        <ecNumber evidence="5">2.1.1.80</ecNumber>
    </recommendedName>
</protein>
<dbReference type="Pfam" id="PF01739">
    <property type="entry name" value="CheR"/>
    <property type="match status" value="1"/>
</dbReference>
<keyword evidence="4 5" id="KW-0949">S-adenosyl-L-methionine</keyword>
<comment type="function">
    <text evidence="5">Methylation of the membrane-bound methyl-accepting chemotaxis proteins (MCP) to form gamma-glutamyl methyl ester residues in MCP.</text>
</comment>
<feature type="binding site" evidence="6">
    <location>
        <begin position="192"/>
        <end position="193"/>
    </location>
    <ligand>
        <name>S-adenosyl-L-methionine</name>
        <dbReference type="ChEBI" id="CHEBI:59789"/>
    </ligand>
</feature>
<dbReference type="InterPro" id="IPR036804">
    <property type="entry name" value="CheR_N_sf"/>
</dbReference>
<feature type="binding site" evidence="6">
    <location>
        <position position="72"/>
    </location>
    <ligand>
        <name>S-adenosyl-L-methionine</name>
        <dbReference type="ChEBI" id="CHEBI:59789"/>
    </ligand>
</feature>
<dbReference type="InterPro" id="IPR050903">
    <property type="entry name" value="Bact_Chemotaxis_MeTrfase"/>
</dbReference>
<dbReference type="OrthoDB" id="9816309at2"/>
<evidence type="ECO:0000313" key="9">
    <source>
        <dbReference type="Proteomes" id="UP000290244"/>
    </source>
</evidence>
<feature type="binding site" evidence="6">
    <location>
        <position position="112"/>
    </location>
    <ligand>
        <name>S-adenosyl-L-methionine</name>
        <dbReference type="ChEBI" id="CHEBI:59789"/>
    </ligand>
</feature>
<dbReference type="InterPro" id="IPR022641">
    <property type="entry name" value="CheR_N"/>
</dbReference>
<dbReference type="GO" id="GO:0032259">
    <property type="term" value="P:methylation"/>
    <property type="evidence" value="ECO:0007669"/>
    <property type="project" value="UniProtKB-KW"/>
</dbReference>
<keyword evidence="3 5" id="KW-0808">Transferase</keyword>
<dbReference type="PIRSF" id="PIRSF000410">
    <property type="entry name" value="CheR"/>
    <property type="match status" value="1"/>
</dbReference>
<evidence type="ECO:0000313" key="8">
    <source>
        <dbReference type="EMBL" id="QBG37738.1"/>
    </source>
</evidence>
<dbReference type="Pfam" id="PF03705">
    <property type="entry name" value="CheR_N"/>
    <property type="match status" value="1"/>
</dbReference>
<dbReference type="InterPro" id="IPR026024">
    <property type="entry name" value="Chemotaxis_MeTrfase_CheR"/>
</dbReference>
<dbReference type="CDD" id="cd02440">
    <property type="entry name" value="AdoMet_MTases"/>
    <property type="match status" value="1"/>
</dbReference>
<dbReference type="EC" id="2.1.1.80" evidence="5"/>
<organism evidence="8 9">
    <name type="scientific">Litorilituus sediminis</name>
    <dbReference type="NCBI Taxonomy" id="718192"/>
    <lineage>
        <taxon>Bacteria</taxon>
        <taxon>Pseudomonadati</taxon>
        <taxon>Pseudomonadota</taxon>
        <taxon>Gammaproteobacteria</taxon>
        <taxon>Alteromonadales</taxon>
        <taxon>Colwelliaceae</taxon>
        <taxon>Litorilituus</taxon>
    </lineage>
</organism>
<sequence>MPSEEVFILFQRLVQKKLGIYLSKQKRLMLGHRLAKRLAKTNIASFSHYYRYINSPENSAELELALELITTNETFFFREPQHFDFLEKHILPQLNPNKAFKVWSAASSTGEEAYSIAMLLSQHYQAPWSLCASDVNKSVINHAKKGIYQNERAKLLPQHYKESFCCKGIDEYQGYIRVKPALRQRINFFCFNLLDPMEGLGQFDVIFIRNVMIYFEDETRQAIINAISKRLSVNGYLFISHSETLHGLEHKFELIQPAIYRLQARCL</sequence>
<keyword evidence="2 5" id="KW-0489">Methyltransferase</keyword>
<dbReference type="AlphaFoldDB" id="A0A4P6P995"/>
<dbReference type="KEGG" id="lsd:EMK97_06415"/>
<evidence type="ECO:0000256" key="2">
    <source>
        <dbReference type="ARBA" id="ARBA00022603"/>
    </source>
</evidence>
<proteinExistence type="predicted"/>
<feature type="binding site" evidence="6">
    <location>
        <position position="78"/>
    </location>
    <ligand>
        <name>S-adenosyl-L-methionine</name>
        <dbReference type="ChEBI" id="CHEBI:59789"/>
    </ligand>
</feature>
<feature type="binding site" evidence="6">
    <location>
        <position position="74"/>
    </location>
    <ligand>
        <name>S-adenosyl-L-methionine</name>
        <dbReference type="ChEBI" id="CHEBI:59789"/>
    </ligand>
</feature>
<dbReference type="PANTHER" id="PTHR24422">
    <property type="entry name" value="CHEMOTAXIS PROTEIN METHYLTRANSFERASE"/>
    <property type="match status" value="1"/>
</dbReference>
<dbReference type="InterPro" id="IPR029063">
    <property type="entry name" value="SAM-dependent_MTases_sf"/>
</dbReference>
<dbReference type="SUPFAM" id="SSF53335">
    <property type="entry name" value="S-adenosyl-L-methionine-dependent methyltransferases"/>
    <property type="match status" value="1"/>
</dbReference>
<dbReference type="PRINTS" id="PR00996">
    <property type="entry name" value="CHERMTFRASE"/>
</dbReference>
<feature type="binding site" evidence="6">
    <location>
        <begin position="209"/>
        <end position="210"/>
    </location>
    <ligand>
        <name>S-adenosyl-L-methionine</name>
        <dbReference type="ChEBI" id="CHEBI:59789"/>
    </ligand>
</feature>
<dbReference type="SMART" id="SM00138">
    <property type="entry name" value="MeTrc"/>
    <property type="match status" value="1"/>
</dbReference>
<gene>
    <name evidence="8" type="ORF">EMK97_06415</name>
</gene>
<evidence type="ECO:0000256" key="6">
    <source>
        <dbReference type="PIRSR" id="PIRSR000410-1"/>
    </source>
</evidence>
<keyword evidence="9" id="KW-1185">Reference proteome</keyword>
<dbReference type="EMBL" id="CP034759">
    <property type="protein sequence ID" value="QBG37738.1"/>
    <property type="molecule type" value="Genomic_DNA"/>
</dbReference>